<keyword evidence="3" id="KW-1185">Reference proteome</keyword>
<feature type="domain" description="Dual OB-containing" evidence="1">
    <location>
        <begin position="2"/>
        <end position="175"/>
    </location>
</feature>
<evidence type="ECO:0000313" key="3">
    <source>
        <dbReference type="Proteomes" id="UP000196573"/>
    </source>
</evidence>
<dbReference type="EMBL" id="FWPT01000006">
    <property type="protein sequence ID" value="SMA48399.1"/>
    <property type="molecule type" value="Genomic_DNA"/>
</dbReference>
<dbReference type="InterPro" id="IPR054335">
    <property type="entry name" value="DuOB_dom"/>
</dbReference>
<organism evidence="2 3">
    <name type="scientific">Parendozoicomonas haliclonae</name>
    <dbReference type="NCBI Taxonomy" id="1960125"/>
    <lineage>
        <taxon>Bacteria</taxon>
        <taxon>Pseudomonadati</taxon>
        <taxon>Pseudomonadota</taxon>
        <taxon>Gammaproteobacteria</taxon>
        <taxon>Oceanospirillales</taxon>
        <taxon>Endozoicomonadaceae</taxon>
        <taxon>Parendozoicomonas</taxon>
    </lineage>
</organism>
<name>A0A1X7ALE3_9GAMM</name>
<protein>
    <recommendedName>
        <fullName evidence="1">Dual OB-containing domain-containing protein</fullName>
    </recommendedName>
</protein>
<reference evidence="2 3" key="1">
    <citation type="submission" date="2017-03" db="EMBL/GenBank/DDBJ databases">
        <authorList>
            <person name="Afonso C.L."/>
            <person name="Miller P.J."/>
            <person name="Scott M.A."/>
            <person name="Spackman E."/>
            <person name="Goraichik I."/>
            <person name="Dimitrov K.M."/>
            <person name="Suarez D.L."/>
            <person name="Swayne D.E."/>
        </authorList>
    </citation>
    <scope>NUCLEOTIDE SEQUENCE [LARGE SCALE GENOMIC DNA]</scope>
    <source>
        <strain evidence="2">SB41UT1</strain>
    </source>
</reference>
<sequence>MWIRPVSTPTGGGLNDQQIRYTNKYGSYSVKVLQKIEMEFSAHAPLINQPENFLISHVPWLQRYKIDPSEIGQYLDYPYSLWGEGDNVIFDFIAKGEIKIEQSLQLVRVDGLRFYLNANNKRRASFFYNNIHYDLAVTDPFFHEYINGAKSPNGILCISLAGAWEGRCYKIVATIF</sequence>
<proteinExistence type="predicted"/>
<gene>
    <name evidence="2" type="ORF">EHSB41UT_02725</name>
</gene>
<evidence type="ECO:0000313" key="2">
    <source>
        <dbReference type="EMBL" id="SMA48399.1"/>
    </source>
</evidence>
<accession>A0A1X7ALE3</accession>
<evidence type="ECO:0000259" key="1">
    <source>
        <dbReference type="Pfam" id="PF22557"/>
    </source>
</evidence>
<dbReference type="Pfam" id="PF22557">
    <property type="entry name" value="DuOB"/>
    <property type="match status" value="1"/>
</dbReference>
<dbReference type="Proteomes" id="UP000196573">
    <property type="component" value="Unassembled WGS sequence"/>
</dbReference>
<dbReference type="AlphaFoldDB" id="A0A1X7ALE3"/>